<sequence length="87" mass="9946">MKGDRDLHLLPLSRFECPNEETNTLTNIRVMYECPALCPASSQHVASSTTQPNPRDARRYGPYSETLCSLTMTVFQGHKVDWRAFQE</sequence>
<comment type="caution">
    <text evidence="1">The sequence shown here is derived from an EMBL/GenBank/DDBJ whole genome shotgun (WGS) entry which is preliminary data.</text>
</comment>
<organism evidence="1 2">
    <name type="scientific">Portunus trituberculatus</name>
    <name type="common">Swimming crab</name>
    <name type="synonym">Neptunus trituberculatus</name>
    <dbReference type="NCBI Taxonomy" id="210409"/>
    <lineage>
        <taxon>Eukaryota</taxon>
        <taxon>Metazoa</taxon>
        <taxon>Ecdysozoa</taxon>
        <taxon>Arthropoda</taxon>
        <taxon>Crustacea</taxon>
        <taxon>Multicrustacea</taxon>
        <taxon>Malacostraca</taxon>
        <taxon>Eumalacostraca</taxon>
        <taxon>Eucarida</taxon>
        <taxon>Decapoda</taxon>
        <taxon>Pleocyemata</taxon>
        <taxon>Brachyura</taxon>
        <taxon>Eubrachyura</taxon>
        <taxon>Portunoidea</taxon>
        <taxon>Portunidae</taxon>
        <taxon>Portuninae</taxon>
        <taxon>Portunus</taxon>
    </lineage>
</organism>
<evidence type="ECO:0000313" key="1">
    <source>
        <dbReference type="EMBL" id="MPC60471.1"/>
    </source>
</evidence>
<reference evidence="1 2" key="1">
    <citation type="submission" date="2019-05" db="EMBL/GenBank/DDBJ databases">
        <title>Another draft genome of Portunus trituberculatus and its Hox gene families provides insights of decapod evolution.</title>
        <authorList>
            <person name="Jeong J.-H."/>
            <person name="Song I."/>
            <person name="Kim S."/>
            <person name="Choi T."/>
            <person name="Kim D."/>
            <person name="Ryu S."/>
            <person name="Kim W."/>
        </authorList>
    </citation>
    <scope>NUCLEOTIDE SEQUENCE [LARGE SCALE GENOMIC DNA]</scope>
    <source>
        <tissue evidence="1">Muscle</tissue>
    </source>
</reference>
<dbReference type="Proteomes" id="UP000324222">
    <property type="component" value="Unassembled WGS sequence"/>
</dbReference>
<protein>
    <submittedName>
        <fullName evidence="1">Uncharacterized protein</fullName>
    </submittedName>
</protein>
<evidence type="ECO:0000313" key="2">
    <source>
        <dbReference type="Proteomes" id="UP000324222"/>
    </source>
</evidence>
<keyword evidence="2" id="KW-1185">Reference proteome</keyword>
<accession>A0A5B7GK24</accession>
<name>A0A5B7GK24_PORTR</name>
<dbReference type="EMBL" id="VSRR010017558">
    <property type="protein sequence ID" value="MPC60471.1"/>
    <property type="molecule type" value="Genomic_DNA"/>
</dbReference>
<gene>
    <name evidence="1" type="ORF">E2C01_054516</name>
</gene>
<dbReference type="AlphaFoldDB" id="A0A5B7GK24"/>
<proteinExistence type="predicted"/>